<evidence type="ECO:0000256" key="1">
    <source>
        <dbReference type="SAM" id="MobiDB-lite"/>
    </source>
</evidence>
<feature type="compositionally biased region" description="Polar residues" evidence="1">
    <location>
        <begin position="196"/>
        <end position="209"/>
    </location>
</feature>
<feature type="region of interest" description="Disordered" evidence="1">
    <location>
        <begin position="195"/>
        <end position="222"/>
    </location>
</feature>
<proteinExistence type="predicted"/>
<reference evidence="2" key="1">
    <citation type="submission" date="2022-11" db="EMBL/GenBank/DDBJ databases">
        <authorList>
            <person name="Kikuchi T."/>
        </authorList>
    </citation>
    <scope>NUCLEOTIDE SEQUENCE</scope>
    <source>
        <strain evidence="2">PS1010</strain>
    </source>
</reference>
<evidence type="ECO:0000313" key="3">
    <source>
        <dbReference type="Proteomes" id="UP001152747"/>
    </source>
</evidence>
<evidence type="ECO:0000313" key="2">
    <source>
        <dbReference type="EMBL" id="CAI5454685.1"/>
    </source>
</evidence>
<dbReference type="EMBL" id="CANHGI010000006">
    <property type="protein sequence ID" value="CAI5454685.1"/>
    <property type="molecule type" value="Genomic_DNA"/>
</dbReference>
<sequence length="489" mass="55754">MSNSKCFRFEKVWYIIELDNGKIKEFRPSTEDDVDVLDVVDHVYERLLTTVAQKTVKDGKIDIKNFLYAFMNLSVNQVKNYNSSQFDNYVEKNSAAVTLEKPPKRRYKRNQVQEDPDYEPQTDFPPGTNYWLRKRKKFNYSEDRQGTSAQSDEQIVENRIEENIQLQGEEELGTSEYDQVPEVETLAEWLAEQEIQESSVETGQLQETAETTEDEKNEKSPVHEIEVNLDHQEIEVKREILDDGEEEIAEPFDEDSNESIEENVEAPEINVKLENPEIEEVDEADMSANIGGEGEAVGVLAHDFNHLVVETLEQNTLDPAACLRSNPFHIANILFPPKFSQDERSHQNDAEQIDVPSTSTSFSEKLIKQNESTCSQVFNPEIPPTTSAQEQITPDPQLPLLLPELPQNFFEPPQVHSQMPQLPVMDSTQFVLTLLRTMSPGVRALLSQPLNLELLRYGPSGELLIPQIDVGQIHNNQPNQQDNQGENGN</sequence>
<organism evidence="2 3">
    <name type="scientific">Caenorhabditis angaria</name>
    <dbReference type="NCBI Taxonomy" id="860376"/>
    <lineage>
        <taxon>Eukaryota</taxon>
        <taxon>Metazoa</taxon>
        <taxon>Ecdysozoa</taxon>
        <taxon>Nematoda</taxon>
        <taxon>Chromadorea</taxon>
        <taxon>Rhabditida</taxon>
        <taxon>Rhabditina</taxon>
        <taxon>Rhabditomorpha</taxon>
        <taxon>Rhabditoidea</taxon>
        <taxon>Rhabditidae</taxon>
        <taxon>Peloderinae</taxon>
        <taxon>Caenorhabditis</taxon>
    </lineage>
</organism>
<dbReference type="Proteomes" id="UP001152747">
    <property type="component" value="Unassembled WGS sequence"/>
</dbReference>
<accession>A0A9P1J104</accession>
<gene>
    <name evidence="2" type="ORF">CAMP_LOCUS17322</name>
</gene>
<protein>
    <submittedName>
        <fullName evidence="2">Uncharacterized protein</fullName>
    </submittedName>
</protein>
<keyword evidence="3" id="KW-1185">Reference proteome</keyword>
<name>A0A9P1J104_9PELO</name>
<feature type="region of interest" description="Disordered" evidence="1">
    <location>
        <begin position="100"/>
        <end position="129"/>
    </location>
</feature>
<dbReference type="AlphaFoldDB" id="A0A9P1J104"/>
<comment type="caution">
    <text evidence="2">The sequence shown here is derived from an EMBL/GenBank/DDBJ whole genome shotgun (WGS) entry which is preliminary data.</text>
</comment>